<feature type="compositionally biased region" description="Low complexity" evidence="1">
    <location>
        <begin position="60"/>
        <end position="115"/>
    </location>
</feature>
<evidence type="ECO:0000259" key="2">
    <source>
        <dbReference type="SMART" id="SM00834"/>
    </source>
</evidence>
<gene>
    <name evidence="3" type="ORF">DEJ46_23490</name>
</gene>
<dbReference type="Pfam" id="PF09723">
    <property type="entry name" value="Zn_ribbon_8"/>
    <property type="match status" value="1"/>
</dbReference>
<dbReference type="SMART" id="SM00834">
    <property type="entry name" value="CxxC_CXXC_SSSS"/>
    <property type="match status" value="1"/>
</dbReference>
<evidence type="ECO:0000313" key="3">
    <source>
        <dbReference type="EMBL" id="QES21703.1"/>
    </source>
</evidence>
<dbReference type="RefSeq" id="WP_150269365.1">
    <property type="nucleotide sequence ID" value="NZ_CP029194.1"/>
</dbReference>
<dbReference type="PANTHER" id="PTHR34404">
    <property type="entry name" value="REGULATORY PROTEIN, FMDB FAMILY"/>
    <property type="match status" value="1"/>
</dbReference>
<sequence length="115" mass="11385">MPTYQYQCTECGEGLEAVQKFTDDALTECPSCKGRLKKVFSAVGIVFKGSGFYRNDSRGSSSSSSPAASKSSTPSSSSSSSSTSDAKPAASSSTATASSSASSSSSSAGSSSSAA</sequence>
<feature type="domain" description="Putative regulatory protein FmdB zinc ribbon" evidence="2">
    <location>
        <begin position="1"/>
        <end position="41"/>
    </location>
</feature>
<feature type="region of interest" description="Disordered" evidence="1">
    <location>
        <begin position="50"/>
        <end position="115"/>
    </location>
</feature>
<dbReference type="EMBL" id="CP029194">
    <property type="protein sequence ID" value="QES21703.1"/>
    <property type="molecule type" value="Genomic_DNA"/>
</dbReference>
<organism evidence="3 4">
    <name type="scientific">Streptomyces venezuelae</name>
    <dbReference type="NCBI Taxonomy" id="54571"/>
    <lineage>
        <taxon>Bacteria</taxon>
        <taxon>Bacillati</taxon>
        <taxon>Actinomycetota</taxon>
        <taxon>Actinomycetes</taxon>
        <taxon>Kitasatosporales</taxon>
        <taxon>Streptomycetaceae</taxon>
        <taxon>Streptomyces</taxon>
    </lineage>
</organism>
<protein>
    <submittedName>
        <fullName evidence="3">FmdB family transcriptional regulator</fullName>
    </submittedName>
</protein>
<name>A0A5P2AU31_STRVZ</name>
<evidence type="ECO:0000313" key="4">
    <source>
        <dbReference type="Proteomes" id="UP000324106"/>
    </source>
</evidence>
<evidence type="ECO:0000256" key="1">
    <source>
        <dbReference type="SAM" id="MobiDB-lite"/>
    </source>
</evidence>
<proteinExistence type="predicted"/>
<accession>A0A5P2AU31</accession>
<dbReference type="InterPro" id="IPR013429">
    <property type="entry name" value="Regulatory_FmdB_Zinc_ribbon"/>
</dbReference>
<dbReference type="Proteomes" id="UP000324106">
    <property type="component" value="Chromosome"/>
</dbReference>
<dbReference type="PANTHER" id="PTHR34404:SF2">
    <property type="entry name" value="CONSERVED SERINE RICH PROTEIN"/>
    <property type="match status" value="1"/>
</dbReference>
<dbReference type="OrthoDB" id="9813321at2"/>
<dbReference type="NCBIfam" id="TIGR02605">
    <property type="entry name" value="CxxC_CxxC_SSSS"/>
    <property type="match status" value="1"/>
</dbReference>
<dbReference type="AlphaFoldDB" id="A0A5P2AU31"/>
<reference evidence="3 4" key="1">
    <citation type="submission" date="2018-05" db="EMBL/GenBank/DDBJ databases">
        <title>Streptomyces venezuelae.</title>
        <authorList>
            <person name="Kim W."/>
            <person name="Lee N."/>
            <person name="Cho B.-K."/>
        </authorList>
    </citation>
    <scope>NUCLEOTIDE SEQUENCE [LARGE SCALE GENOMIC DNA]</scope>
    <source>
        <strain evidence="3 4">ATCC 15068</strain>
    </source>
</reference>